<dbReference type="PANTHER" id="PTHR10672:SF3">
    <property type="entry name" value="PROTEIN HU-LI TAI SHAO"/>
    <property type="match status" value="1"/>
</dbReference>
<name>A0A9P8K2F7_AURME</name>
<evidence type="ECO:0000259" key="1">
    <source>
        <dbReference type="SMART" id="SM01007"/>
    </source>
</evidence>
<protein>
    <recommendedName>
        <fullName evidence="1">Class II aldolase/adducin N-terminal domain-containing protein</fullName>
    </recommendedName>
</protein>
<dbReference type="GO" id="GO:0051015">
    <property type="term" value="F:actin filament binding"/>
    <property type="evidence" value="ECO:0007669"/>
    <property type="project" value="TreeGrafter"/>
</dbReference>
<dbReference type="InterPro" id="IPR001303">
    <property type="entry name" value="Aldolase_II/adducin_N"/>
</dbReference>
<organism evidence="2 3">
    <name type="scientific">Aureobasidium melanogenum</name>
    <name type="common">Aureobasidium pullulans var. melanogenum</name>
    <dbReference type="NCBI Taxonomy" id="46634"/>
    <lineage>
        <taxon>Eukaryota</taxon>
        <taxon>Fungi</taxon>
        <taxon>Dikarya</taxon>
        <taxon>Ascomycota</taxon>
        <taxon>Pezizomycotina</taxon>
        <taxon>Dothideomycetes</taxon>
        <taxon>Dothideomycetidae</taxon>
        <taxon>Dothideales</taxon>
        <taxon>Saccotheciaceae</taxon>
        <taxon>Aureobasidium</taxon>
    </lineage>
</organism>
<feature type="domain" description="Class II aldolase/adducin N-terminal" evidence="1">
    <location>
        <begin position="64"/>
        <end position="249"/>
    </location>
</feature>
<proteinExistence type="predicted"/>
<reference evidence="2" key="2">
    <citation type="submission" date="2021-08" db="EMBL/GenBank/DDBJ databases">
        <authorList>
            <person name="Gostincar C."/>
            <person name="Sun X."/>
            <person name="Song Z."/>
            <person name="Gunde-Cimerman N."/>
        </authorList>
    </citation>
    <scope>NUCLEOTIDE SEQUENCE</scope>
    <source>
        <strain evidence="2">EXF-9298</strain>
    </source>
</reference>
<gene>
    <name evidence="2" type="ORF">KCU98_g1006</name>
</gene>
<reference evidence="2" key="1">
    <citation type="journal article" date="2021" name="J Fungi (Basel)">
        <title>Virulence traits and population genomics of the black yeast Aureobasidium melanogenum.</title>
        <authorList>
            <person name="Cernosa A."/>
            <person name="Sun X."/>
            <person name="Gostincar C."/>
            <person name="Fang C."/>
            <person name="Gunde-Cimerman N."/>
            <person name="Song Z."/>
        </authorList>
    </citation>
    <scope>NUCLEOTIDE SEQUENCE</scope>
    <source>
        <strain evidence="2">EXF-9298</strain>
    </source>
</reference>
<dbReference type="SMART" id="SM01007">
    <property type="entry name" value="Aldolase_II"/>
    <property type="match status" value="1"/>
</dbReference>
<dbReference type="Gene3D" id="3.40.225.10">
    <property type="entry name" value="Class II aldolase/adducin N-terminal domain"/>
    <property type="match status" value="1"/>
</dbReference>
<keyword evidence="3" id="KW-1185">Reference proteome</keyword>
<feature type="non-terminal residue" evidence="2">
    <location>
        <position position="308"/>
    </location>
</feature>
<evidence type="ECO:0000313" key="2">
    <source>
        <dbReference type="EMBL" id="KAG9990602.1"/>
    </source>
</evidence>
<dbReference type="InterPro" id="IPR036409">
    <property type="entry name" value="Aldolase_II/adducin_N_sf"/>
</dbReference>
<dbReference type="GO" id="GO:0005856">
    <property type="term" value="C:cytoskeleton"/>
    <property type="evidence" value="ECO:0007669"/>
    <property type="project" value="TreeGrafter"/>
</dbReference>
<dbReference type="NCBIfam" id="NF005451">
    <property type="entry name" value="PRK07044.1"/>
    <property type="match status" value="1"/>
</dbReference>
<dbReference type="InterPro" id="IPR051017">
    <property type="entry name" value="Aldolase-II_Adducin_sf"/>
</dbReference>
<dbReference type="AlphaFoldDB" id="A0A9P8K2F7"/>
<evidence type="ECO:0000313" key="3">
    <source>
        <dbReference type="Proteomes" id="UP000729357"/>
    </source>
</evidence>
<dbReference type="EMBL" id="JAHFXS010000024">
    <property type="protein sequence ID" value="KAG9990602.1"/>
    <property type="molecule type" value="Genomic_DNA"/>
</dbReference>
<dbReference type="PANTHER" id="PTHR10672">
    <property type="entry name" value="ADDUCIN"/>
    <property type="match status" value="1"/>
</dbReference>
<comment type="caution">
    <text evidence="2">The sequence shown here is derived from an EMBL/GenBank/DDBJ whole genome shotgun (WGS) entry which is preliminary data.</text>
</comment>
<sequence>MRVLSRPGRRSFFTPLRSARFISSQPFDPKTYTPNNSFNTEVVSGLLKKSILKDIPEREAKTRIELAATYRLFELAGWNENITNHISAKIVEEDGSESFLLNAYGLKYGEITASSLVKVDYEGKIKNPGVTGDLFGINDAGFVIHSAIHKARPELASVMHCHYPPATGIACSREGYLPLAQTSHQAGPVAYHDYNGIVVNRKEQKSLVEDAGDRSIMLLRNYGVISVGKSISEAWYEMYQFLKAAEIQIAAMACAGGNTQRLIIPSSKLAEKTHHAFHEGGFSGSEYGTKELSAYMRWLDTIDDSYRL</sequence>
<dbReference type="Proteomes" id="UP000729357">
    <property type="component" value="Unassembled WGS sequence"/>
</dbReference>
<accession>A0A9P8K2F7</accession>
<dbReference type="SUPFAM" id="SSF53639">
    <property type="entry name" value="AraD/HMP-PK domain-like"/>
    <property type="match status" value="1"/>
</dbReference>
<dbReference type="Pfam" id="PF00596">
    <property type="entry name" value="Aldolase_II"/>
    <property type="match status" value="1"/>
</dbReference>